<gene>
    <name evidence="18" type="primary">nnrE</name>
    <name evidence="17" type="synonym">nnrD</name>
    <name evidence="22" type="ORF">IB285_05245</name>
</gene>
<keyword evidence="6 17" id="KW-0547">Nucleotide-binding</keyword>
<dbReference type="InterPro" id="IPR030677">
    <property type="entry name" value="Nnr"/>
</dbReference>
<evidence type="ECO:0000256" key="16">
    <source>
        <dbReference type="ARBA" id="ARBA00049209"/>
    </source>
</evidence>
<name>A0ABR8KP81_9SPHN</name>
<feature type="binding site" evidence="18">
    <location>
        <position position="115"/>
    </location>
    <ligand>
        <name>K(+)</name>
        <dbReference type="ChEBI" id="CHEBI:29103"/>
    </ligand>
</feature>
<feature type="binding site" evidence="17">
    <location>
        <position position="407"/>
    </location>
    <ligand>
        <name>(6S)-NADPHX</name>
        <dbReference type="ChEBI" id="CHEBI:64076"/>
    </ligand>
</feature>
<evidence type="ECO:0000256" key="19">
    <source>
        <dbReference type="PIRNR" id="PIRNR017184"/>
    </source>
</evidence>
<dbReference type="EC" id="5.1.99.6" evidence="19"/>
<evidence type="ECO:0000256" key="10">
    <source>
        <dbReference type="ARBA" id="ARBA00023027"/>
    </source>
</evidence>
<evidence type="ECO:0000256" key="2">
    <source>
        <dbReference type="ARBA" id="ARBA00000909"/>
    </source>
</evidence>
<keyword evidence="13" id="KW-0511">Multifunctional enzyme</keyword>
<feature type="binding site" evidence="18">
    <location>
        <begin position="58"/>
        <end position="62"/>
    </location>
    <ligand>
        <name>(6S)-NADPHX</name>
        <dbReference type="ChEBI" id="CHEBI:64076"/>
    </ligand>
</feature>
<feature type="binding site" evidence="18">
    <location>
        <position position="148"/>
    </location>
    <ligand>
        <name>(6S)-NADPHX</name>
        <dbReference type="ChEBI" id="CHEBI:64076"/>
    </ligand>
</feature>
<dbReference type="Pfam" id="PF01256">
    <property type="entry name" value="Carb_kinase"/>
    <property type="match status" value="1"/>
</dbReference>
<feature type="binding site" evidence="17">
    <location>
        <position position="240"/>
    </location>
    <ligand>
        <name>(6S)-NADPHX</name>
        <dbReference type="ChEBI" id="CHEBI:64076"/>
    </ligand>
</feature>
<comment type="function">
    <text evidence="17">Catalyzes the dehydration of the S-form of NAD(P)HX at the expense of ADP, which is converted to AMP. Together with NAD(P)HX epimerase, which catalyzes the epimerization of the S- and R-forms, the enzyme allows the repair of both epimers of NAD(P)HX, a damaged form of NAD(P)H that is a result of enzymatic or heat-dependent hydration.</text>
</comment>
<comment type="caution">
    <text evidence="22">The sequence shown here is derived from an EMBL/GenBank/DDBJ whole genome shotgun (WGS) entry which is preliminary data.</text>
</comment>
<comment type="similarity">
    <text evidence="17">Belongs to the NnrD/CARKD family.</text>
</comment>
<keyword evidence="12 17" id="KW-0456">Lyase</keyword>
<feature type="binding site" evidence="18">
    <location>
        <position position="59"/>
    </location>
    <ligand>
        <name>K(+)</name>
        <dbReference type="ChEBI" id="CHEBI:29103"/>
    </ligand>
</feature>
<keyword evidence="7 17" id="KW-0067">ATP-binding</keyword>
<dbReference type="SUPFAM" id="SSF64153">
    <property type="entry name" value="YjeF N-terminal domain-like"/>
    <property type="match status" value="1"/>
</dbReference>
<feature type="domain" description="YjeF C-terminal" evidence="20">
    <location>
        <begin position="207"/>
        <end position="461"/>
    </location>
</feature>
<evidence type="ECO:0000256" key="17">
    <source>
        <dbReference type="HAMAP-Rule" id="MF_01965"/>
    </source>
</evidence>
<keyword evidence="11 18" id="KW-0413">Isomerase</keyword>
<keyword evidence="9 18" id="KW-0630">Potassium</keyword>
<comment type="catalytic activity">
    <reaction evidence="2 18 19">
        <text>(6R)-NADPHX = (6S)-NADPHX</text>
        <dbReference type="Rhea" id="RHEA:32227"/>
        <dbReference type="ChEBI" id="CHEBI:64076"/>
        <dbReference type="ChEBI" id="CHEBI:64077"/>
        <dbReference type="EC" id="5.1.99.6"/>
    </reaction>
</comment>
<feature type="binding site" evidence="17">
    <location>
        <position position="294"/>
    </location>
    <ligand>
        <name>(6S)-NADPHX</name>
        <dbReference type="ChEBI" id="CHEBI:64076"/>
    </ligand>
</feature>
<keyword evidence="8 17" id="KW-0521">NADP</keyword>
<keyword evidence="10 17" id="KW-0520">NAD</keyword>
<keyword evidence="5 18" id="KW-0479">Metal-binding</keyword>
<keyword evidence="23" id="KW-1185">Reference proteome</keyword>
<dbReference type="SUPFAM" id="SSF53613">
    <property type="entry name" value="Ribokinase-like"/>
    <property type="match status" value="1"/>
</dbReference>
<dbReference type="RefSeq" id="WP_190787183.1">
    <property type="nucleotide sequence ID" value="NZ_JACXLC010000001.1"/>
</dbReference>
<evidence type="ECO:0000313" key="22">
    <source>
        <dbReference type="EMBL" id="MBD2841664.1"/>
    </source>
</evidence>
<feature type="domain" description="YjeF N-terminal" evidence="21">
    <location>
        <begin position="12"/>
        <end position="206"/>
    </location>
</feature>
<dbReference type="PANTHER" id="PTHR12592">
    <property type="entry name" value="ATP-DEPENDENT (S)-NAD(P)H-HYDRATE DEHYDRATASE FAMILY MEMBER"/>
    <property type="match status" value="1"/>
</dbReference>
<dbReference type="HAMAP" id="MF_01965">
    <property type="entry name" value="NADHX_dehydratase"/>
    <property type="match status" value="1"/>
</dbReference>
<dbReference type="PROSITE" id="PS51385">
    <property type="entry name" value="YJEF_N"/>
    <property type="match status" value="1"/>
</dbReference>
<comment type="function">
    <text evidence="18">Catalyzes the epimerization of the S- and R-forms of NAD(P)HX, a damaged form of NAD(P)H that is a result of enzymatic or heat-dependent hydration. This is a prerequisite for the S-specific NAD(P)H-hydrate dehydratase to allow the repair of both epimers of NAD(P)HX.</text>
</comment>
<dbReference type="EC" id="4.2.1.136" evidence="19"/>
<accession>A0ABR8KP81</accession>
<feature type="binding site" evidence="18">
    <location>
        <position position="151"/>
    </location>
    <ligand>
        <name>K(+)</name>
        <dbReference type="ChEBI" id="CHEBI:29103"/>
    </ligand>
</feature>
<comment type="cofactor">
    <cofactor evidence="17">
        <name>Mg(2+)</name>
        <dbReference type="ChEBI" id="CHEBI:18420"/>
    </cofactor>
</comment>
<evidence type="ECO:0000256" key="18">
    <source>
        <dbReference type="HAMAP-Rule" id="MF_01966"/>
    </source>
</evidence>
<dbReference type="HAMAP" id="MF_01966">
    <property type="entry name" value="NADHX_epimerase"/>
    <property type="match status" value="1"/>
</dbReference>
<comment type="catalytic activity">
    <reaction evidence="15 17 19">
        <text>(6S)-NADHX + ADP = AMP + phosphate + NADH + H(+)</text>
        <dbReference type="Rhea" id="RHEA:32223"/>
        <dbReference type="ChEBI" id="CHEBI:15378"/>
        <dbReference type="ChEBI" id="CHEBI:43474"/>
        <dbReference type="ChEBI" id="CHEBI:57945"/>
        <dbReference type="ChEBI" id="CHEBI:64074"/>
        <dbReference type="ChEBI" id="CHEBI:456215"/>
        <dbReference type="ChEBI" id="CHEBI:456216"/>
        <dbReference type="EC" id="4.2.1.136"/>
    </reaction>
</comment>
<dbReference type="CDD" id="cd01171">
    <property type="entry name" value="YXKO-related"/>
    <property type="match status" value="1"/>
</dbReference>
<dbReference type="Gene3D" id="3.40.1190.20">
    <property type="match status" value="1"/>
</dbReference>
<sequence length="462" mass="47777">MSDRDILTVAQMQAAEQKIFDAGTTVSELMEIAAGGAAEWIRRIAAGRSVTVLCGPGNNGGDGYVIARRLREAGNAVQVVAPISPKTDAGKSARTEWGGDVSTSGGGVAGEVFVDCLFGSGLSRPLSGEHSLLLRDLAERHSIRIAIDLPSGVESDSGALLNDRLPHFDVTLALGAWKFAHWLLPARTRMGVKRLVPIGVSPTEGAAQLIERPELSAPADTAHKYTRGLAVIVDGEMPGASVLAARAAQSGGAGYVKLFSEAQHTSDPAIVQDSSPLSDALSDERINAVLIGPGLGRSSKSEERLTTALRADLPTVIDADALVLLRPEMLTGDAPRIATPHDGELAGLCKSFAVIADGRIARARALAKAAGMVICAKGPDTVIAAPDGRLALAPPAPSWLSVAGSGDVLAGIAVSRMAAGRDAFEAACEAVWIHGEAARRTEAPFTAMQLANSVQNGYAACL</sequence>
<dbReference type="Pfam" id="PF03853">
    <property type="entry name" value="YjeF_N"/>
    <property type="match status" value="1"/>
</dbReference>
<evidence type="ECO:0000256" key="4">
    <source>
        <dbReference type="ARBA" id="ARBA00009524"/>
    </source>
</evidence>
<comment type="caution">
    <text evidence="18">Lacks conserved residue(s) required for the propagation of feature annotation.</text>
</comment>
<evidence type="ECO:0000256" key="5">
    <source>
        <dbReference type="ARBA" id="ARBA00022723"/>
    </source>
</evidence>
<evidence type="ECO:0000256" key="13">
    <source>
        <dbReference type="ARBA" id="ARBA00023268"/>
    </source>
</evidence>
<organism evidence="22 23">
    <name type="scientific">Erythrobacter rubeus</name>
    <dbReference type="NCBI Taxonomy" id="2760803"/>
    <lineage>
        <taxon>Bacteria</taxon>
        <taxon>Pseudomonadati</taxon>
        <taxon>Pseudomonadota</taxon>
        <taxon>Alphaproteobacteria</taxon>
        <taxon>Sphingomonadales</taxon>
        <taxon>Erythrobacteraceae</taxon>
        <taxon>Erythrobacter/Porphyrobacter group</taxon>
        <taxon>Erythrobacter</taxon>
    </lineage>
</organism>
<evidence type="ECO:0000256" key="7">
    <source>
        <dbReference type="ARBA" id="ARBA00022840"/>
    </source>
</evidence>
<evidence type="ECO:0000256" key="8">
    <source>
        <dbReference type="ARBA" id="ARBA00022857"/>
    </source>
</evidence>
<feature type="binding site" evidence="17">
    <location>
        <position position="406"/>
    </location>
    <ligand>
        <name>AMP</name>
        <dbReference type="ChEBI" id="CHEBI:456215"/>
    </ligand>
</feature>
<feature type="binding site" evidence="18">
    <location>
        <begin position="119"/>
        <end position="125"/>
    </location>
    <ligand>
        <name>(6S)-NADPHX</name>
        <dbReference type="ChEBI" id="CHEBI:64076"/>
    </ligand>
</feature>
<evidence type="ECO:0000256" key="9">
    <source>
        <dbReference type="ARBA" id="ARBA00022958"/>
    </source>
</evidence>
<comment type="similarity">
    <text evidence="3 19">In the N-terminal section; belongs to the NnrE/AIBP family.</text>
</comment>
<dbReference type="PROSITE" id="PS51383">
    <property type="entry name" value="YJEF_C_3"/>
    <property type="match status" value="1"/>
</dbReference>
<evidence type="ECO:0000259" key="21">
    <source>
        <dbReference type="PROSITE" id="PS51385"/>
    </source>
</evidence>
<comment type="cofactor">
    <cofactor evidence="18 19">
        <name>K(+)</name>
        <dbReference type="ChEBI" id="CHEBI:29103"/>
    </cofactor>
    <text evidence="18 19">Binds 1 potassium ion per subunit.</text>
</comment>
<protein>
    <recommendedName>
        <fullName evidence="19">Bifunctional NAD(P)H-hydrate repair enzyme</fullName>
    </recommendedName>
    <alternativeName>
        <fullName evidence="19">Nicotinamide nucleotide repair protein</fullName>
    </alternativeName>
    <domain>
        <recommendedName>
            <fullName evidence="19">ADP-dependent (S)-NAD(P)H-hydrate dehydratase</fullName>
            <ecNumber evidence="19">4.2.1.136</ecNumber>
        </recommendedName>
        <alternativeName>
            <fullName evidence="19">ADP-dependent NAD(P)HX dehydratase</fullName>
        </alternativeName>
    </domain>
    <domain>
        <recommendedName>
            <fullName evidence="19">NAD(P)H-hydrate epimerase</fullName>
            <ecNumber evidence="19">5.1.99.6</ecNumber>
        </recommendedName>
    </domain>
</protein>
<comment type="similarity">
    <text evidence="4 19">In the C-terminal section; belongs to the NnrD/CARKD family.</text>
</comment>
<dbReference type="InterPro" id="IPR000631">
    <property type="entry name" value="CARKD"/>
</dbReference>
<evidence type="ECO:0000256" key="3">
    <source>
        <dbReference type="ARBA" id="ARBA00006001"/>
    </source>
</evidence>
<dbReference type="InterPro" id="IPR004443">
    <property type="entry name" value="YjeF_N_dom"/>
</dbReference>
<evidence type="ECO:0000256" key="12">
    <source>
        <dbReference type="ARBA" id="ARBA00023239"/>
    </source>
</evidence>
<evidence type="ECO:0000256" key="11">
    <source>
        <dbReference type="ARBA" id="ARBA00023235"/>
    </source>
</evidence>
<feature type="binding site" evidence="17">
    <location>
        <position position="341"/>
    </location>
    <ligand>
        <name>(6S)-NADPHX</name>
        <dbReference type="ChEBI" id="CHEBI:64076"/>
    </ligand>
</feature>
<reference evidence="22 23" key="1">
    <citation type="submission" date="2020-09" db="EMBL/GenBank/DDBJ databases">
        <authorList>
            <person name="Yoon J.-W."/>
        </authorList>
    </citation>
    <scope>NUCLEOTIDE SEQUENCE [LARGE SCALE GENOMIC DNA]</scope>
    <source>
        <strain evidence="22 23">KMU-140</strain>
    </source>
</reference>
<dbReference type="NCBIfam" id="TIGR00196">
    <property type="entry name" value="yjeF_cterm"/>
    <property type="match status" value="1"/>
</dbReference>
<evidence type="ECO:0000259" key="20">
    <source>
        <dbReference type="PROSITE" id="PS51383"/>
    </source>
</evidence>
<proteinExistence type="inferred from homology"/>
<comment type="similarity">
    <text evidence="18">Belongs to the NnrE/AIBP family.</text>
</comment>
<dbReference type="PIRSF" id="PIRSF017184">
    <property type="entry name" value="Nnr"/>
    <property type="match status" value="1"/>
</dbReference>
<comment type="catalytic activity">
    <reaction evidence="16 17 19">
        <text>(6S)-NADPHX + ADP = AMP + phosphate + NADPH + H(+)</text>
        <dbReference type="Rhea" id="RHEA:32235"/>
        <dbReference type="ChEBI" id="CHEBI:15378"/>
        <dbReference type="ChEBI" id="CHEBI:43474"/>
        <dbReference type="ChEBI" id="CHEBI:57783"/>
        <dbReference type="ChEBI" id="CHEBI:64076"/>
        <dbReference type="ChEBI" id="CHEBI:456215"/>
        <dbReference type="ChEBI" id="CHEBI:456216"/>
        <dbReference type="EC" id="4.2.1.136"/>
    </reaction>
</comment>
<dbReference type="PANTHER" id="PTHR12592:SF0">
    <property type="entry name" value="ATP-DEPENDENT (S)-NAD(P)H-HYDRATE DEHYDRATASE"/>
    <property type="match status" value="1"/>
</dbReference>
<dbReference type="InterPro" id="IPR036652">
    <property type="entry name" value="YjeF_N_dom_sf"/>
</dbReference>
<evidence type="ECO:0000256" key="6">
    <source>
        <dbReference type="ARBA" id="ARBA00022741"/>
    </source>
</evidence>
<dbReference type="Proteomes" id="UP000635384">
    <property type="component" value="Unassembled WGS sequence"/>
</dbReference>
<comment type="catalytic activity">
    <reaction evidence="1 18 19">
        <text>(6R)-NADHX = (6S)-NADHX</text>
        <dbReference type="Rhea" id="RHEA:32215"/>
        <dbReference type="ChEBI" id="CHEBI:64074"/>
        <dbReference type="ChEBI" id="CHEBI:64075"/>
        <dbReference type="EC" id="5.1.99.6"/>
    </reaction>
</comment>
<dbReference type="EMBL" id="JACXLC010000001">
    <property type="protein sequence ID" value="MBD2841664.1"/>
    <property type="molecule type" value="Genomic_DNA"/>
</dbReference>
<evidence type="ECO:0000313" key="23">
    <source>
        <dbReference type="Proteomes" id="UP000635384"/>
    </source>
</evidence>
<feature type="binding site" evidence="17">
    <location>
        <begin position="377"/>
        <end position="381"/>
    </location>
    <ligand>
        <name>AMP</name>
        <dbReference type="ChEBI" id="CHEBI:456215"/>
    </ligand>
</feature>
<dbReference type="Gene3D" id="3.40.50.10260">
    <property type="entry name" value="YjeF N-terminal domain"/>
    <property type="match status" value="1"/>
</dbReference>
<dbReference type="NCBIfam" id="TIGR00197">
    <property type="entry name" value="yjeF_nterm"/>
    <property type="match status" value="1"/>
</dbReference>
<evidence type="ECO:0000256" key="1">
    <source>
        <dbReference type="ARBA" id="ARBA00000013"/>
    </source>
</evidence>
<evidence type="ECO:0000256" key="15">
    <source>
        <dbReference type="ARBA" id="ARBA00048238"/>
    </source>
</evidence>
<dbReference type="InterPro" id="IPR029056">
    <property type="entry name" value="Ribokinase-like"/>
</dbReference>
<comment type="subunit">
    <text evidence="17">Homotetramer.</text>
</comment>
<comment type="function">
    <text evidence="14 19">Bifunctional enzyme that catalyzes the epimerization of the S- and R-forms of NAD(P)HX and the dehydration of the S-form of NAD(P)HX at the expense of ADP, which is converted to AMP. This allows the repair of both epimers of NAD(P)HX, a damaged form of NAD(P)H that is a result of enzymatic or heat-dependent hydration.</text>
</comment>
<evidence type="ECO:0000256" key="14">
    <source>
        <dbReference type="ARBA" id="ARBA00025153"/>
    </source>
</evidence>